<feature type="domain" description="Major facilitator superfamily (MFS) profile" evidence="8">
    <location>
        <begin position="3"/>
        <end position="378"/>
    </location>
</feature>
<feature type="transmembrane region" description="Helical" evidence="7">
    <location>
        <begin position="293"/>
        <end position="315"/>
    </location>
</feature>
<feature type="transmembrane region" description="Helical" evidence="7">
    <location>
        <begin position="103"/>
        <end position="123"/>
    </location>
</feature>
<dbReference type="Gene3D" id="1.20.1250.20">
    <property type="entry name" value="MFS general substrate transporter like domains"/>
    <property type="match status" value="2"/>
</dbReference>
<evidence type="ECO:0000256" key="4">
    <source>
        <dbReference type="ARBA" id="ARBA00022692"/>
    </source>
</evidence>
<dbReference type="InterPro" id="IPR020846">
    <property type="entry name" value="MFS_dom"/>
</dbReference>
<comment type="subcellular location">
    <subcellularLocation>
        <location evidence="1">Cell membrane</location>
        <topology evidence="1">Multi-pass membrane protein</topology>
    </subcellularLocation>
</comment>
<evidence type="ECO:0000313" key="9">
    <source>
        <dbReference type="EMBL" id="RKL66627.1"/>
    </source>
</evidence>
<feature type="transmembrane region" description="Helical" evidence="7">
    <location>
        <begin position="32"/>
        <end position="52"/>
    </location>
</feature>
<feature type="transmembrane region" description="Helical" evidence="7">
    <location>
        <begin position="72"/>
        <end position="91"/>
    </location>
</feature>
<dbReference type="RefSeq" id="WP_110935906.1">
    <property type="nucleotide sequence ID" value="NZ_KZ614146.1"/>
</dbReference>
<keyword evidence="3" id="KW-1003">Cell membrane</keyword>
<feature type="transmembrane region" description="Helical" evidence="7">
    <location>
        <begin position="246"/>
        <end position="263"/>
    </location>
</feature>
<dbReference type="InterPro" id="IPR036259">
    <property type="entry name" value="MFS_trans_sf"/>
</dbReference>
<keyword evidence="2" id="KW-0813">Transport</keyword>
<feature type="transmembrane region" description="Helical" evidence="7">
    <location>
        <begin position="355"/>
        <end position="373"/>
    </location>
</feature>
<evidence type="ECO:0000256" key="1">
    <source>
        <dbReference type="ARBA" id="ARBA00004651"/>
    </source>
</evidence>
<organism evidence="9 10">
    <name type="scientific">Salipaludibacillus neizhouensis</name>
    <dbReference type="NCBI Taxonomy" id="885475"/>
    <lineage>
        <taxon>Bacteria</taxon>
        <taxon>Bacillati</taxon>
        <taxon>Bacillota</taxon>
        <taxon>Bacilli</taxon>
        <taxon>Bacillales</taxon>
        <taxon>Bacillaceae</taxon>
    </lineage>
</organism>
<evidence type="ECO:0000256" key="6">
    <source>
        <dbReference type="ARBA" id="ARBA00023136"/>
    </source>
</evidence>
<keyword evidence="10" id="KW-1185">Reference proteome</keyword>
<proteinExistence type="predicted"/>
<feature type="transmembrane region" description="Helical" evidence="7">
    <location>
        <begin position="135"/>
        <end position="158"/>
    </location>
</feature>
<protein>
    <submittedName>
        <fullName evidence="9">MFS transporter</fullName>
    </submittedName>
</protein>
<gene>
    <name evidence="9" type="ORF">CR203_15190</name>
</gene>
<comment type="caution">
    <text evidence="9">The sequence shown here is derived from an EMBL/GenBank/DDBJ whole genome shotgun (WGS) entry which is preliminary data.</text>
</comment>
<evidence type="ECO:0000256" key="3">
    <source>
        <dbReference type="ARBA" id="ARBA00022475"/>
    </source>
</evidence>
<evidence type="ECO:0000256" key="5">
    <source>
        <dbReference type="ARBA" id="ARBA00022989"/>
    </source>
</evidence>
<evidence type="ECO:0000259" key="8">
    <source>
        <dbReference type="PROSITE" id="PS50850"/>
    </source>
</evidence>
<dbReference type="InterPro" id="IPR050171">
    <property type="entry name" value="MFS_Transporters"/>
</dbReference>
<dbReference type="PANTHER" id="PTHR23517">
    <property type="entry name" value="RESISTANCE PROTEIN MDTM, PUTATIVE-RELATED-RELATED"/>
    <property type="match status" value="1"/>
</dbReference>
<reference evidence="9 10" key="1">
    <citation type="submission" date="2017-10" db="EMBL/GenBank/DDBJ databases">
        <title>Bacillus sp. nov., a halophilic bacterium isolated from a Keqin Lake.</title>
        <authorList>
            <person name="Wang H."/>
        </authorList>
    </citation>
    <scope>NUCLEOTIDE SEQUENCE [LARGE SCALE GENOMIC DNA]</scope>
    <source>
        <strain evidence="9 10">KCTC 13187</strain>
    </source>
</reference>
<sequence>MREVTQDKLNIFIVMFFISLIMRIQIPVFTPYAAAFGASSILIGVIISVTSLSNLTGNLIAGPLVDRFGKKLFITLPLFASGGLFIAHGLAGDSMDLLVLHGLNGFALAFLIPAAFTLLSGYAKNSREQGKNIAINGMLSTIASIIAPLLGGQMVVWIGYANTYFFIGTAMIFTATYSVVFLKDRQVTSVIKHKQGSEGGGILSTPNLPIVYLIAFAVMYIHGVLIFEIPYLTVERGLSTFQTGQLFSYMAIGTFITLSFFFINRFSPFLRLMTGLFGMSMTLFALISDLLQLPVLLFMMGVFFGLIMPAMATSITENAPKAVHGRAFGYMSAIFSLGIIVSSSVTGIIRDTVSPYFVAFLIGMIVLTISGYLKGGISLQKVPT</sequence>
<evidence type="ECO:0000313" key="10">
    <source>
        <dbReference type="Proteomes" id="UP000281498"/>
    </source>
</evidence>
<feature type="transmembrane region" description="Helical" evidence="7">
    <location>
        <begin position="164"/>
        <end position="182"/>
    </location>
</feature>
<dbReference type="AlphaFoldDB" id="A0A3A9K1N3"/>
<accession>A0A3A9K1N3</accession>
<keyword evidence="4 7" id="KW-0812">Transmembrane</keyword>
<dbReference type="PROSITE" id="PS50850">
    <property type="entry name" value="MFS"/>
    <property type="match status" value="1"/>
</dbReference>
<dbReference type="SUPFAM" id="SSF103473">
    <property type="entry name" value="MFS general substrate transporter"/>
    <property type="match status" value="1"/>
</dbReference>
<dbReference type="GO" id="GO:0005886">
    <property type="term" value="C:plasma membrane"/>
    <property type="evidence" value="ECO:0007669"/>
    <property type="project" value="UniProtKB-SubCell"/>
</dbReference>
<keyword evidence="5 7" id="KW-1133">Transmembrane helix</keyword>
<dbReference type="InterPro" id="IPR011701">
    <property type="entry name" value="MFS"/>
</dbReference>
<feature type="transmembrane region" description="Helical" evidence="7">
    <location>
        <begin position="327"/>
        <end position="349"/>
    </location>
</feature>
<dbReference type="EMBL" id="PDOE01000006">
    <property type="protein sequence ID" value="RKL66627.1"/>
    <property type="molecule type" value="Genomic_DNA"/>
</dbReference>
<evidence type="ECO:0000256" key="7">
    <source>
        <dbReference type="SAM" id="Phobius"/>
    </source>
</evidence>
<name>A0A3A9K1N3_9BACI</name>
<dbReference type="Proteomes" id="UP000281498">
    <property type="component" value="Unassembled WGS sequence"/>
</dbReference>
<dbReference type="Pfam" id="PF07690">
    <property type="entry name" value="MFS_1"/>
    <property type="match status" value="1"/>
</dbReference>
<feature type="transmembrane region" description="Helical" evidence="7">
    <location>
        <begin position="9"/>
        <end position="26"/>
    </location>
</feature>
<dbReference type="GO" id="GO:0022857">
    <property type="term" value="F:transmembrane transporter activity"/>
    <property type="evidence" value="ECO:0007669"/>
    <property type="project" value="InterPro"/>
</dbReference>
<dbReference type="OrthoDB" id="2957734at2"/>
<keyword evidence="6 7" id="KW-0472">Membrane</keyword>
<feature type="transmembrane region" description="Helical" evidence="7">
    <location>
        <begin position="210"/>
        <end position="234"/>
    </location>
</feature>
<evidence type="ECO:0000256" key="2">
    <source>
        <dbReference type="ARBA" id="ARBA00022448"/>
    </source>
</evidence>